<reference evidence="3" key="1">
    <citation type="submission" date="2014-11" db="EMBL/GenBank/DDBJ databases">
        <authorList>
            <person name="Otto D Thomas"/>
            <person name="Naeem Raeece"/>
        </authorList>
    </citation>
    <scope>NUCLEOTIDE SEQUENCE</scope>
</reference>
<sequence length="299" mass="33816">MHRSEFSRIREPSLRAHEEETAAEPQETGETGMETENRDRQSETSRRSRLRTRLRNLELAVAGGVLGLQGSASPLPSEAAKNTAYTQKAAPRIRAIATTLEQLEKDIMDEEWELVDEYPEQFKTFLPLFTKYTDQAFPGDDEVDKNTRFALRYAVGSFYGAVAQLRRVVETRSKMDILAAYGQIALAFDRYLKAGDLYGAYDPVVSTEMFFSQISNSQLRYQPPEKNPPFPTDPVLLIKGPDKGKTGMLLSVEPFVKGLDDIPGNEERRRAIVRLDDKIGTIREIRELPFTYIAKQTTG</sequence>
<dbReference type="AlphaFoldDB" id="A0A0G4FIK4"/>
<evidence type="ECO:0000256" key="2">
    <source>
        <dbReference type="SAM" id="MobiDB-lite"/>
    </source>
</evidence>
<feature type="region of interest" description="Disordered" evidence="2">
    <location>
        <begin position="1"/>
        <end position="50"/>
    </location>
</feature>
<organism evidence="3">
    <name type="scientific">Chromera velia CCMP2878</name>
    <dbReference type="NCBI Taxonomy" id="1169474"/>
    <lineage>
        <taxon>Eukaryota</taxon>
        <taxon>Sar</taxon>
        <taxon>Alveolata</taxon>
        <taxon>Colpodellida</taxon>
        <taxon>Chromeraceae</taxon>
        <taxon>Chromera</taxon>
    </lineage>
</organism>
<protein>
    <submittedName>
        <fullName evidence="3">Uncharacterized protein</fullName>
    </submittedName>
</protein>
<name>A0A0G4FIK4_9ALVE</name>
<dbReference type="EMBL" id="CDMZ01000376">
    <property type="protein sequence ID" value="CEM12942.1"/>
    <property type="molecule type" value="Genomic_DNA"/>
</dbReference>
<dbReference type="SUPFAM" id="SSF101112">
    <property type="entry name" value="Oxygen-evolving enhancer protein 3"/>
    <property type="match status" value="1"/>
</dbReference>
<evidence type="ECO:0000313" key="3">
    <source>
        <dbReference type="EMBL" id="CEM12942.1"/>
    </source>
</evidence>
<evidence type="ECO:0000256" key="1">
    <source>
        <dbReference type="ARBA" id="ARBA00023078"/>
    </source>
</evidence>
<gene>
    <name evidence="3" type="ORF">Cvel_17042</name>
</gene>
<keyword evidence="1" id="KW-0793">Thylakoid</keyword>
<dbReference type="InterPro" id="IPR023222">
    <property type="entry name" value="PsbQ-like_dom_sf"/>
</dbReference>
<feature type="compositionally biased region" description="Basic and acidic residues" evidence="2">
    <location>
        <begin position="1"/>
        <end position="20"/>
    </location>
</feature>
<feature type="compositionally biased region" description="Basic and acidic residues" evidence="2">
    <location>
        <begin position="35"/>
        <end position="46"/>
    </location>
</feature>
<dbReference type="VEuPathDB" id="CryptoDB:Cvel_17042"/>
<proteinExistence type="predicted"/>
<accession>A0A0G4FIK4</accession>